<reference evidence="1 2" key="1">
    <citation type="journal article" date="2009" name="Nat. Genet.">
        <title>The genome of the cucumber, Cucumis sativus L.</title>
        <authorList>
            <person name="Huang S."/>
            <person name="Li R."/>
            <person name="Zhang Z."/>
            <person name="Li L."/>
            <person name="Gu X."/>
            <person name="Fan W."/>
            <person name="Lucas W.J."/>
            <person name="Wang X."/>
            <person name="Xie B."/>
            <person name="Ni P."/>
            <person name="Ren Y."/>
            <person name="Zhu H."/>
            <person name="Li J."/>
            <person name="Lin K."/>
            <person name="Jin W."/>
            <person name="Fei Z."/>
            <person name="Li G."/>
            <person name="Staub J."/>
            <person name="Kilian A."/>
            <person name="van der Vossen E.A."/>
            <person name="Wu Y."/>
            <person name="Guo J."/>
            <person name="He J."/>
            <person name="Jia Z."/>
            <person name="Ren Y."/>
            <person name="Tian G."/>
            <person name="Lu Y."/>
            <person name="Ruan J."/>
            <person name="Qian W."/>
            <person name="Wang M."/>
            <person name="Huang Q."/>
            <person name="Li B."/>
            <person name="Xuan Z."/>
            <person name="Cao J."/>
            <person name="Asan"/>
            <person name="Wu Z."/>
            <person name="Zhang J."/>
            <person name="Cai Q."/>
            <person name="Bai Y."/>
            <person name="Zhao B."/>
            <person name="Han Y."/>
            <person name="Li Y."/>
            <person name="Li X."/>
            <person name="Wang S."/>
            <person name="Shi Q."/>
            <person name="Liu S."/>
            <person name="Cho W.K."/>
            <person name="Kim J.Y."/>
            <person name="Xu Y."/>
            <person name="Heller-Uszynska K."/>
            <person name="Miao H."/>
            <person name="Cheng Z."/>
            <person name="Zhang S."/>
            <person name="Wu J."/>
            <person name="Yang Y."/>
            <person name="Kang H."/>
            <person name="Li M."/>
            <person name="Liang H."/>
            <person name="Ren X."/>
            <person name="Shi Z."/>
            <person name="Wen M."/>
            <person name="Jian M."/>
            <person name="Yang H."/>
            <person name="Zhang G."/>
            <person name="Yang Z."/>
            <person name="Chen R."/>
            <person name="Liu S."/>
            <person name="Li J."/>
            <person name="Ma L."/>
            <person name="Liu H."/>
            <person name="Zhou Y."/>
            <person name="Zhao J."/>
            <person name="Fang X."/>
            <person name="Li G."/>
            <person name="Fang L."/>
            <person name="Li Y."/>
            <person name="Liu D."/>
            <person name="Zheng H."/>
            <person name="Zhang Y."/>
            <person name="Qin N."/>
            <person name="Li Z."/>
            <person name="Yang G."/>
            <person name="Yang S."/>
            <person name="Bolund L."/>
            <person name="Kristiansen K."/>
            <person name="Zheng H."/>
            <person name="Li S."/>
            <person name="Zhang X."/>
            <person name="Yang H."/>
            <person name="Wang J."/>
            <person name="Sun R."/>
            <person name="Zhang B."/>
            <person name="Jiang S."/>
            <person name="Wang J."/>
            <person name="Du Y."/>
            <person name="Li S."/>
        </authorList>
    </citation>
    <scope>NUCLEOTIDE SEQUENCE [LARGE SCALE GENOMIC DNA]</scope>
    <source>
        <strain evidence="2">cv. 9930</strain>
    </source>
</reference>
<dbReference type="Gramene" id="KGN43253">
    <property type="protein sequence ID" value="KGN43253"/>
    <property type="gene ID" value="Csa_7G012420"/>
</dbReference>
<dbReference type="Proteomes" id="UP000029981">
    <property type="component" value="Chromosome 7"/>
</dbReference>
<keyword evidence="2" id="KW-1185">Reference proteome</keyword>
<dbReference type="EMBL" id="CM002928">
    <property type="protein sequence ID" value="KGN43253.1"/>
    <property type="molecule type" value="Genomic_DNA"/>
</dbReference>
<accession>A0A0A0K1B0</accession>
<evidence type="ECO:0000313" key="2">
    <source>
        <dbReference type="Proteomes" id="UP000029981"/>
    </source>
</evidence>
<name>A0A0A0K1B0_CUCSA</name>
<reference evidence="1 2" key="4">
    <citation type="journal article" date="2011" name="BMC Genomics">
        <title>RNA-Seq improves annotation of protein-coding genes in the cucumber genome.</title>
        <authorList>
            <person name="Li Z."/>
            <person name="Zhang Z."/>
            <person name="Yan P."/>
            <person name="Huang S."/>
            <person name="Fei Z."/>
            <person name="Lin K."/>
        </authorList>
    </citation>
    <scope>NUCLEOTIDE SEQUENCE [LARGE SCALE GENOMIC DNA]</scope>
    <source>
        <strain evidence="2">cv. 9930</strain>
    </source>
</reference>
<organism evidence="1 2">
    <name type="scientific">Cucumis sativus</name>
    <name type="common">Cucumber</name>
    <dbReference type="NCBI Taxonomy" id="3659"/>
    <lineage>
        <taxon>Eukaryota</taxon>
        <taxon>Viridiplantae</taxon>
        <taxon>Streptophyta</taxon>
        <taxon>Embryophyta</taxon>
        <taxon>Tracheophyta</taxon>
        <taxon>Spermatophyta</taxon>
        <taxon>Magnoliopsida</taxon>
        <taxon>eudicotyledons</taxon>
        <taxon>Gunneridae</taxon>
        <taxon>Pentapetalae</taxon>
        <taxon>rosids</taxon>
        <taxon>fabids</taxon>
        <taxon>Cucurbitales</taxon>
        <taxon>Cucurbitaceae</taxon>
        <taxon>Benincaseae</taxon>
        <taxon>Cucumis</taxon>
    </lineage>
</organism>
<sequence length="51" mass="5276">MAMFATCRHGDLSLYLRGCGGMVRTDQTGSWAPVFGAGAHALCGVGPVFSD</sequence>
<gene>
    <name evidence="1" type="ORF">Csa_7G012420</name>
</gene>
<dbReference type="AlphaFoldDB" id="A0A0A0K1B0"/>
<reference evidence="1 2" key="2">
    <citation type="journal article" date="2009" name="PLoS ONE">
        <title>An integrated genetic and cytogenetic map of the cucumber genome.</title>
        <authorList>
            <person name="Ren Y."/>
            <person name="Zhang Z."/>
            <person name="Liu J."/>
            <person name="Staub J.E."/>
            <person name="Han Y."/>
            <person name="Cheng Z."/>
            <person name="Li X."/>
            <person name="Lu J."/>
            <person name="Miao H."/>
            <person name="Kang H."/>
            <person name="Xie B."/>
            <person name="Gu X."/>
            <person name="Wang X."/>
            <person name="Du Y."/>
            <person name="Jin W."/>
            <person name="Huang S."/>
        </authorList>
    </citation>
    <scope>NUCLEOTIDE SEQUENCE [LARGE SCALE GENOMIC DNA]</scope>
    <source>
        <strain evidence="2">cv. 9930</strain>
    </source>
</reference>
<evidence type="ECO:0000313" key="1">
    <source>
        <dbReference type="EMBL" id="KGN43253.1"/>
    </source>
</evidence>
<protein>
    <submittedName>
        <fullName evidence="1">Uncharacterized protein</fullName>
    </submittedName>
</protein>
<reference evidence="1 2" key="3">
    <citation type="journal article" date="2010" name="BMC Genomics">
        <title>Transcriptome sequencing and comparative analysis of cucumber flowers with different sex types.</title>
        <authorList>
            <person name="Guo S."/>
            <person name="Zheng Y."/>
            <person name="Joung J.G."/>
            <person name="Liu S."/>
            <person name="Zhang Z."/>
            <person name="Crasta O.R."/>
            <person name="Sobral B.W."/>
            <person name="Xu Y."/>
            <person name="Huang S."/>
            <person name="Fei Z."/>
        </authorList>
    </citation>
    <scope>NUCLEOTIDE SEQUENCE [LARGE SCALE GENOMIC DNA]</scope>
    <source>
        <strain evidence="2">cv. 9930</strain>
    </source>
</reference>
<proteinExistence type="predicted"/>